<proteinExistence type="predicted"/>
<accession>A0A291DW00</accession>
<reference evidence="1 2" key="1">
    <citation type="submission" date="2017-09" db="EMBL/GenBank/DDBJ databases">
        <title>FDA dAtabase for Regulatory Grade micrObial Sequences (FDA-ARGOS): Supporting development and validation of Infectious Disease Dx tests.</title>
        <authorList>
            <person name="Minogue T."/>
            <person name="Wolcott M."/>
            <person name="Wasieloski L."/>
            <person name="Aguilar W."/>
            <person name="Moore D."/>
            <person name="Tallon L."/>
            <person name="Sadzewicz L."/>
            <person name="Ott S."/>
            <person name="Zhao X."/>
            <person name="Nagaraj S."/>
            <person name="Vavikolanu K."/>
            <person name="Aluvathingal J."/>
            <person name="Nadendla S."/>
            <person name="Sichtig H."/>
        </authorList>
    </citation>
    <scope>NUCLEOTIDE SEQUENCE [LARGE SCALE GENOMIC DNA]</scope>
    <source>
        <strain evidence="1 2">FDAARGOS_392</strain>
    </source>
</reference>
<organism evidence="1 2">
    <name type="scientific">Cedecea neteri</name>
    <dbReference type="NCBI Taxonomy" id="158822"/>
    <lineage>
        <taxon>Bacteria</taxon>
        <taxon>Pseudomonadati</taxon>
        <taxon>Pseudomonadota</taxon>
        <taxon>Gammaproteobacteria</taxon>
        <taxon>Enterobacterales</taxon>
        <taxon>Enterobacteriaceae</taxon>
        <taxon>Cedecea</taxon>
    </lineage>
</organism>
<name>A0A291DW00_9ENTR</name>
<evidence type="ECO:0000313" key="1">
    <source>
        <dbReference type="EMBL" id="ATF91862.1"/>
    </source>
</evidence>
<evidence type="ECO:0000313" key="2">
    <source>
        <dbReference type="Proteomes" id="UP000217979"/>
    </source>
</evidence>
<protein>
    <submittedName>
        <fullName evidence="1">Uncharacterized protein</fullName>
    </submittedName>
</protein>
<gene>
    <name evidence="1" type="ORF">CO704_07055</name>
</gene>
<dbReference type="AlphaFoldDB" id="A0A291DW00"/>
<sequence length="209" mass="24600">MPWILFPQPHSHMEPKHMNFTNSLFRTAGKIPLLRSHEWPFGKIEVVLAYNFKKRRPHEYAYLKSKYKDMLELVGRESESEEKKYIYNNFHYLQSVTENDRIDIFAHASEHMLGHYSPEALADDLKKMSLRRVGVIKFQACYIGKGNWLERARDIFISKGISFAYMTGPTNRVVWNNPFIKYVEGDRDQAYKVVKGNINKQFPGTRYTG</sequence>
<dbReference type="EMBL" id="CP023525">
    <property type="protein sequence ID" value="ATF91862.1"/>
    <property type="molecule type" value="Genomic_DNA"/>
</dbReference>
<dbReference type="Proteomes" id="UP000217979">
    <property type="component" value="Chromosome"/>
</dbReference>